<keyword evidence="2" id="KW-1185">Reference proteome</keyword>
<organism evidence="1 2">
    <name type="scientific">Dunaliella salina</name>
    <name type="common">Green alga</name>
    <name type="synonym">Protococcus salinus</name>
    <dbReference type="NCBI Taxonomy" id="3046"/>
    <lineage>
        <taxon>Eukaryota</taxon>
        <taxon>Viridiplantae</taxon>
        <taxon>Chlorophyta</taxon>
        <taxon>core chlorophytes</taxon>
        <taxon>Chlorophyceae</taxon>
        <taxon>CS clade</taxon>
        <taxon>Chlamydomonadales</taxon>
        <taxon>Dunaliellaceae</taxon>
        <taxon>Dunaliella</taxon>
    </lineage>
</organism>
<sequence>MSRLLQLYESFPDIFDDIIKMVRGDTGFKSLFQCCRTFHTCEKLFLCKLTTLKLLLWNEEANGSVAAQIATVPRGAHIVKLLLRNDSFGNKQPLTTFQRGVFSHLNFWRPGMLELGNITSLELQGHNFDMHVTGSFGGTLHSAFPQVRHLAVPEHSRELLVECAKASKQLKSLVVTCDSNALGTQPELFETLGRLTSLEALTIYADCVHHHDHGSLAGLTNLAFFTWDLPKNGEYEIYYGNFGGVFPCWNKLTSLSLFHCSDGLPPIPGSLKCLHVQCLDSYSLYDLHLLPEELMFNIDMLILDCEDLGAAHAALANLQSANIHATCAHLRLLCRGRQRQRGLLGDVLPLLAKYGHILTGTHEVSAMHVIVKPGEIPQLASLFNDGVNKVGLIDYSLASWDVLKEATCMPGLSILQLQYTGDSTLRACEVQAACVARHKRQLPQPLVIELGPYPTDPDGDYTPKWMGEVTDALNANTAGLPSMVTLRGVTCKFDMRGAIMPVKDVFF</sequence>
<reference evidence="1" key="1">
    <citation type="submission" date="2017-08" db="EMBL/GenBank/DDBJ databases">
        <authorList>
            <person name="Polle J.E."/>
            <person name="Barry K."/>
            <person name="Cushman J."/>
            <person name="Schmutz J."/>
            <person name="Tran D."/>
            <person name="Hathwaick L.T."/>
            <person name="Yim W.C."/>
            <person name="Jenkins J."/>
            <person name="Mckie-Krisberg Z.M."/>
            <person name="Prochnik S."/>
            <person name="Lindquist E."/>
            <person name="Dockter R.B."/>
            <person name="Adam C."/>
            <person name="Molina H."/>
            <person name="Bunkerborg J."/>
            <person name="Jin E."/>
            <person name="Buchheim M."/>
            <person name="Magnuson J."/>
        </authorList>
    </citation>
    <scope>NUCLEOTIDE SEQUENCE</scope>
    <source>
        <strain evidence="1">CCAP 19/18</strain>
    </source>
</reference>
<accession>A0ABQ7GK95</accession>
<dbReference type="SUPFAM" id="SSF52047">
    <property type="entry name" value="RNI-like"/>
    <property type="match status" value="1"/>
</dbReference>
<dbReference type="Proteomes" id="UP000815325">
    <property type="component" value="Unassembled WGS sequence"/>
</dbReference>
<gene>
    <name evidence="1" type="ORF">DUNSADRAFT_8102</name>
</gene>
<proteinExistence type="predicted"/>
<dbReference type="EMBL" id="MU069729">
    <property type="protein sequence ID" value="KAF5834953.1"/>
    <property type="molecule type" value="Genomic_DNA"/>
</dbReference>
<evidence type="ECO:0000313" key="1">
    <source>
        <dbReference type="EMBL" id="KAF5834953.1"/>
    </source>
</evidence>
<comment type="caution">
    <text evidence="1">The sequence shown here is derived from an EMBL/GenBank/DDBJ whole genome shotgun (WGS) entry which is preliminary data.</text>
</comment>
<protein>
    <submittedName>
        <fullName evidence="1">Uncharacterized protein</fullName>
    </submittedName>
</protein>
<evidence type="ECO:0000313" key="2">
    <source>
        <dbReference type="Proteomes" id="UP000815325"/>
    </source>
</evidence>
<name>A0ABQ7GK95_DUNSA</name>